<evidence type="ECO:0000313" key="1">
    <source>
        <dbReference type="EMBL" id="SMD08187.1"/>
    </source>
</evidence>
<proteinExistence type="predicted"/>
<organism evidence="1 2">
    <name type="scientific">Sporomusa malonica</name>
    <dbReference type="NCBI Taxonomy" id="112901"/>
    <lineage>
        <taxon>Bacteria</taxon>
        <taxon>Bacillati</taxon>
        <taxon>Bacillota</taxon>
        <taxon>Negativicutes</taxon>
        <taxon>Selenomonadales</taxon>
        <taxon>Sporomusaceae</taxon>
        <taxon>Sporomusa</taxon>
    </lineage>
</organism>
<dbReference type="AlphaFoldDB" id="A0A1W2EEW3"/>
<evidence type="ECO:0000313" key="2">
    <source>
        <dbReference type="Proteomes" id="UP000192738"/>
    </source>
</evidence>
<dbReference type="Proteomes" id="UP000192738">
    <property type="component" value="Unassembled WGS sequence"/>
</dbReference>
<dbReference type="EMBL" id="FWXI01000023">
    <property type="protein sequence ID" value="SMD08187.1"/>
    <property type="molecule type" value="Genomic_DNA"/>
</dbReference>
<name>A0A1W2EEW3_9FIRM</name>
<reference evidence="1 2" key="1">
    <citation type="submission" date="2017-04" db="EMBL/GenBank/DDBJ databases">
        <authorList>
            <person name="Afonso C.L."/>
            <person name="Miller P.J."/>
            <person name="Scott M.A."/>
            <person name="Spackman E."/>
            <person name="Goraichik I."/>
            <person name="Dimitrov K.M."/>
            <person name="Suarez D.L."/>
            <person name="Swayne D.E."/>
        </authorList>
    </citation>
    <scope>NUCLEOTIDE SEQUENCE [LARGE SCALE GENOMIC DNA]</scope>
    <source>
        <strain evidence="1 2">DSM 5090</strain>
    </source>
</reference>
<dbReference type="OrthoDB" id="1805967at2"/>
<dbReference type="STRING" id="112901.SAMN04488500_12399"/>
<protein>
    <submittedName>
        <fullName evidence="1">Uncharacterized protein</fullName>
    </submittedName>
</protein>
<accession>A0A1W2EEW3</accession>
<gene>
    <name evidence="1" type="ORF">SAMN04488500_12399</name>
</gene>
<dbReference type="RefSeq" id="WP_084577825.1">
    <property type="nucleotide sequence ID" value="NZ_CP155572.1"/>
</dbReference>
<keyword evidence="2" id="KW-1185">Reference proteome</keyword>
<sequence>MLSQLKANQGKQVAIELVSGKSLFGTILEVDEKTLRMDTDEGVATILVDSIQIILENNERALEEVDMEEIVQQLRDVVEARYVCLGWNGFRCPVSYTCRRPHRCNRFTCPGSFSIGQPPPDMPCVTAFYGMVGPRQEKKAGSEEDPKE</sequence>